<name>A0A9P6CDI6_9AGAR</name>
<feature type="non-terminal residue" evidence="1">
    <location>
        <position position="1"/>
    </location>
</feature>
<dbReference type="EMBL" id="MU150279">
    <property type="protein sequence ID" value="KAF9461782.1"/>
    <property type="molecule type" value="Genomic_DNA"/>
</dbReference>
<organism evidence="1 2">
    <name type="scientific">Collybia nuda</name>
    <dbReference type="NCBI Taxonomy" id="64659"/>
    <lineage>
        <taxon>Eukaryota</taxon>
        <taxon>Fungi</taxon>
        <taxon>Dikarya</taxon>
        <taxon>Basidiomycota</taxon>
        <taxon>Agaricomycotina</taxon>
        <taxon>Agaricomycetes</taxon>
        <taxon>Agaricomycetidae</taxon>
        <taxon>Agaricales</taxon>
        <taxon>Tricholomatineae</taxon>
        <taxon>Clitocybaceae</taxon>
        <taxon>Collybia</taxon>
    </lineage>
</organism>
<gene>
    <name evidence="1" type="ORF">BDZ94DRAFT_1262983</name>
</gene>
<proteinExistence type="predicted"/>
<sequence length="52" mass="6185">MLYFKDINTIHTGGFVNYNNDRLVFYYDAYRGTDFTAYVGRFVIIPNRPNQI</sequence>
<dbReference type="Proteomes" id="UP000807353">
    <property type="component" value="Unassembled WGS sequence"/>
</dbReference>
<evidence type="ECO:0000313" key="2">
    <source>
        <dbReference type="Proteomes" id="UP000807353"/>
    </source>
</evidence>
<reference evidence="1" key="1">
    <citation type="submission" date="2020-11" db="EMBL/GenBank/DDBJ databases">
        <authorList>
            <consortium name="DOE Joint Genome Institute"/>
            <person name="Ahrendt S."/>
            <person name="Riley R."/>
            <person name="Andreopoulos W."/>
            <person name="Labutti K."/>
            <person name="Pangilinan J."/>
            <person name="Ruiz-Duenas F.J."/>
            <person name="Barrasa J.M."/>
            <person name="Sanchez-Garcia M."/>
            <person name="Camarero S."/>
            <person name="Miyauchi S."/>
            <person name="Serrano A."/>
            <person name="Linde D."/>
            <person name="Babiker R."/>
            <person name="Drula E."/>
            <person name="Ayuso-Fernandez I."/>
            <person name="Pacheco R."/>
            <person name="Padilla G."/>
            <person name="Ferreira P."/>
            <person name="Barriuso J."/>
            <person name="Kellner H."/>
            <person name="Castanera R."/>
            <person name="Alfaro M."/>
            <person name="Ramirez L."/>
            <person name="Pisabarro A.G."/>
            <person name="Kuo A."/>
            <person name="Tritt A."/>
            <person name="Lipzen A."/>
            <person name="He G."/>
            <person name="Yan M."/>
            <person name="Ng V."/>
            <person name="Cullen D."/>
            <person name="Martin F."/>
            <person name="Rosso M.-N."/>
            <person name="Henrissat B."/>
            <person name="Hibbett D."/>
            <person name="Martinez A.T."/>
            <person name="Grigoriev I.V."/>
        </authorList>
    </citation>
    <scope>NUCLEOTIDE SEQUENCE</scope>
    <source>
        <strain evidence="1">CBS 247.69</strain>
    </source>
</reference>
<keyword evidence="2" id="KW-1185">Reference proteome</keyword>
<evidence type="ECO:0000313" key="1">
    <source>
        <dbReference type="EMBL" id="KAF9461782.1"/>
    </source>
</evidence>
<comment type="caution">
    <text evidence="1">The sequence shown here is derived from an EMBL/GenBank/DDBJ whole genome shotgun (WGS) entry which is preliminary data.</text>
</comment>
<protein>
    <submittedName>
        <fullName evidence="1">Uncharacterized protein</fullName>
    </submittedName>
</protein>
<dbReference type="AlphaFoldDB" id="A0A9P6CDI6"/>
<accession>A0A9P6CDI6</accession>